<dbReference type="AlphaFoldDB" id="A0A1V3JS32"/>
<dbReference type="InterPro" id="IPR005651">
    <property type="entry name" value="Trm112-like"/>
</dbReference>
<dbReference type="SUPFAM" id="SSF158997">
    <property type="entry name" value="Trm112p-like"/>
    <property type="match status" value="1"/>
</dbReference>
<dbReference type="Gene3D" id="2.20.25.10">
    <property type="match status" value="1"/>
</dbReference>
<dbReference type="GO" id="GO:0005829">
    <property type="term" value="C:cytosol"/>
    <property type="evidence" value="ECO:0007669"/>
    <property type="project" value="TreeGrafter"/>
</dbReference>
<protein>
    <submittedName>
        <fullName evidence="1">Uncharacterized protein</fullName>
    </submittedName>
</protein>
<dbReference type="PANTHER" id="PTHR33505:SF4">
    <property type="entry name" value="PROTEIN PREY, MITOCHONDRIAL"/>
    <property type="match status" value="1"/>
</dbReference>
<organism evidence="1 2">
    <name type="scientific">Rodentibacter myodis</name>
    <dbReference type="NCBI Taxonomy" id="1907939"/>
    <lineage>
        <taxon>Bacteria</taxon>
        <taxon>Pseudomonadati</taxon>
        <taxon>Pseudomonadota</taxon>
        <taxon>Gammaproteobacteria</taxon>
        <taxon>Pasteurellales</taxon>
        <taxon>Pasteurellaceae</taxon>
        <taxon>Rodentibacter</taxon>
    </lineage>
</organism>
<dbReference type="RefSeq" id="WP_077423679.1">
    <property type="nucleotide sequence ID" value="NZ_MLHQ01000011.1"/>
</dbReference>
<dbReference type="Pfam" id="PF03966">
    <property type="entry name" value="Trm112p"/>
    <property type="match status" value="1"/>
</dbReference>
<comment type="caution">
    <text evidence="1">The sequence shown here is derived from an EMBL/GenBank/DDBJ whole genome shotgun (WGS) entry which is preliminary data.</text>
</comment>
<sequence length="60" mass="7100">MPERLNPKLLEVIACPRCFGRLQYDVENQRLICRYEHIAYPIENGVPLLLVEKAEFIRDN</sequence>
<keyword evidence="2" id="KW-1185">Reference proteome</keyword>
<accession>A0A1V3JS32</accession>
<gene>
    <name evidence="1" type="ORF">BKL49_05845</name>
</gene>
<evidence type="ECO:0000313" key="1">
    <source>
        <dbReference type="EMBL" id="OOF59108.1"/>
    </source>
</evidence>
<dbReference type="EMBL" id="MLHQ01000011">
    <property type="protein sequence ID" value="OOF59108.1"/>
    <property type="molecule type" value="Genomic_DNA"/>
</dbReference>
<evidence type="ECO:0000313" key="2">
    <source>
        <dbReference type="Proteomes" id="UP000188602"/>
    </source>
</evidence>
<dbReference type="Proteomes" id="UP000188602">
    <property type="component" value="Unassembled WGS sequence"/>
</dbReference>
<reference evidence="1 2" key="1">
    <citation type="submission" date="2016-10" db="EMBL/GenBank/DDBJ databases">
        <title>Rodentibacter gen. nov. and new species.</title>
        <authorList>
            <person name="Christensen H."/>
        </authorList>
    </citation>
    <scope>NUCLEOTIDE SEQUENCE [LARGE SCALE GENOMIC DNA]</scope>
    <source>
        <strain evidence="1 2">Ac151</strain>
    </source>
</reference>
<dbReference type="OrthoDB" id="9812205at2"/>
<proteinExistence type="predicted"/>
<dbReference type="STRING" id="1907939.BKL49_05845"/>
<name>A0A1V3JS32_9PAST</name>
<dbReference type="PANTHER" id="PTHR33505">
    <property type="entry name" value="ZGC:162634"/>
    <property type="match status" value="1"/>
</dbReference>